<reference evidence="4" key="1">
    <citation type="submission" date="2020-04" db="EMBL/GenBank/DDBJ databases">
        <title>Description of Shewanella salipaludis sp. nov., isolated from a salt marsh.</title>
        <authorList>
            <person name="Park S."/>
            <person name="Yoon J.-H."/>
        </authorList>
    </citation>
    <scope>NUCLEOTIDE SEQUENCE</scope>
    <source>
        <strain evidence="4">SHSM-M6</strain>
    </source>
</reference>
<comment type="similarity">
    <text evidence="2">Belongs to the 2H phosphoesterase superfamily. ThpR family.</text>
</comment>
<dbReference type="NCBIfam" id="TIGR02258">
    <property type="entry name" value="2_5_ligase"/>
    <property type="match status" value="1"/>
</dbReference>
<dbReference type="EMBL" id="JAAXYH010000008">
    <property type="protein sequence ID" value="NMH65875.1"/>
    <property type="molecule type" value="Genomic_DNA"/>
</dbReference>
<feature type="active site" description="Proton donor" evidence="2">
    <location>
        <position position="43"/>
    </location>
</feature>
<dbReference type="Gene3D" id="3.90.1140.10">
    <property type="entry name" value="Cyclic phosphodiesterase"/>
    <property type="match status" value="1"/>
</dbReference>
<dbReference type="AlphaFoldDB" id="A0A972FTG9"/>
<dbReference type="GO" id="GO:0004113">
    <property type="term" value="F:2',3'-cyclic-nucleotide 3'-phosphodiesterase activity"/>
    <property type="evidence" value="ECO:0007669"/>
    <property type="project" value="InterPro"/>
</dbReference>
<dbReference type="PANTHER" id="PTHR35561:SF1">
    <property type="entry name" value="RNA 2',3'-CYCLIC PHOSPHODIESTERASE"/>
    <property type="match status" value="1"/>
</dbReference>
<keyword evidence="1 2" id="KW-0378">Hydrolase</keyword>
<evidence type="ECO:0000256" key="2">
    <source>
        <dbReference type="HAMAP-Rule" id="MF_01940"/>
    </source>
</evidence>
<dbReference type="Proteomes" id="UP000737113">
    <property type="component" value="Unassembled WGS sequence"/>
</dbReference>
<accession>A0A972FTG9</accession>
<dbReference type="Pfam" id="PF02834">
    <property type="entry name" value="LigT_PEase"/>
    <property type="match status" value="1"/>
</dbReference>
<dbReference type="GO" id="GO:0008664">
    <property type="term" value="F:RNA 2',3'-cyclic 3'-phosphodiesterase activity"/>
    <property type="evidence" value="ECO:0007669"/>
    <property type="project" value="UniProtKB-EC"/>
</dbReference>
<evidence type="ECO:0000256" key="1">
    <source>
        <dbReference type="ARBA" id="ARBA00022801"/>
    </source>
</evidence>
<dbReference type="EC" id="3.1.4.58" evidence="2"/>
<sequence>MSKKLFLGFAPEPHNLAKLLRLQHELHPWLNRNAKPVAVANLHLTLAFLGQVPPTEMERLRKAVARLHKPAFSLTLDRLRHWSGPKILCLSGEATDPGLAALASDSQRLCHELGLHCSEQAFTPHISLFRKVKQAPEHKPEPLSLTPHKLHLYESLSAEDGVHYQIIESWELTSD</sequence>
<comment type="catalytic activity">
    <reaction evidence="2">
        <text>a 3'-end 2',3'-cyclophospho-ribonucleotide-RNA + H2O = a 3'-end 2'-phospho-ribonucleotide-RNA + H(+)</text>
        <dbReference type="Rhea" id="RHEA:11828"/>
        <dbReference type="Rhea" id="RHEA-COMP:10464"/>
        <dbReference type="Rhea" id="RHEA-COMP:17353"/>
        <dbReference type="ChEBI" id="CHEBI:15377"/>
        <dbReference type="ChEBI" id="CHEBI:15378"/>
        <dbReference type="ChEBI" id="CHEBI:83064"/>
        <dbReference type="ChEBI" id="CHEBI:173113"/>
        <dbReference type="EC" id="3.1.4.58"/>
    </reaction>
</comment>
<comment type="function">
    <text evidence="2">Hydrolyzes RNA 2',3'-cyclic phosphodiester to an RNA 2'-phosphomonoester.</text>
</comment>
<dbReference type="InterPro" id="IPR014051">
    <property type="entry name" value="Phosphoesterase_HXTX"/>
</dbReference>
<gene>
    <name evidence="4" type="primary">thpR</name>
    <name evidence="4" type="ORF">HC757_11965</name>
</gene>
<dbReference type="RefSeq" id="WP_169564608.1">
    <property type="nucleotide sequence ID" value="NZ_JAAXYH010000008.1"/>
</dbReference>
<dbReference type="InterPro" id="IPR009097">
    <property type="entry name" value="Cyclic_Pdiesterase"/>
</dbReference>
<evidence type="ECO:0000313" key="5">
    <source>
        <dbReference type="Proteomes" id="UP000737113"/>
    </source>
</evidence>
<proteinExistence type="inferred from homology"/>
<dbReference type="InterPro" id="IPR004175">
    <property type="entry name" value="RNA_CPDase"/>
</dbReference>
<dbReference type="HAMAP" id="MF_01940">
    <property type="entry name" value="RNA_CPDase"/>
    <property type="match status" value="1"/>
</dbReference>
<comment type="caution">
    <text evidence="4">The sequence shown here is derived from an EMBL/GenBank/DDBJ whole genome shotgun (WGS) entry which is preliminary data.</text>
</comment>
<feature type="short sequence motif" description="HXTX 1" evidence="2">
    <location>
        <begin position="43"/>
        <end position="46"/>
    </location>
</feature>
<protein>
    <recommendedName>
        <fullName evidence="2">RNA 2',3'-cyclic phosphodiesterase</fullName>
        <shortName evidence="2">RNA 2',3'-CPDase</shortName>
        <ecNumber evidence="2">3.1.4.58</ecNumber>
    </recommendedName>
</protein>
<feature type="domain" description="Phosphoesterase HXTX" evidence="3">
    <location>
        <begin position="16"/>
        <end position="84"/>
    </location>
</feature>
<evidence type="ECO:0000259" key="3">
    <source>
        <dbReference type="Pfam" id="PF02834"/>
    </source>
</evidence>
<name>A0A972FTG9_9GAMM</name>
<feature type="active site" description="Proton acceptor" evidence="2">
    <location>
        <position position="125"/>
    </location>
</feature>
<organism evidence="4 5">
    <name type="scientific">Shewanella salipaludis</name>
    <dbReference type="NCBI Taxonomy" id="2723052"/>
    <lineage>
        <taxon>Bacteria</taxon>
        <taxon>Pseudomonadati</taxon>
        <taxon>Pseudomonadota</taxon>
        <taxon>Gammaproteobacteria</taxon>
        <taxon>Alteromonadales</taxon>
        <taxon>Shewanellaceae</taxon>
        <taxon>Shewanella</taxon>
    </lineage>
</organism>
<keyword evidence="5" id="KW-1185">Reference proteome</keyword>
<dbReference type="SUPFAM" id="SSF55144">
    <property type="entry name" value="LigT-like"/>
    <property type="match status" value="1"/>
</dbReference>
<comment type="caution">
    <text evidence="2">Lacks conserved residue(s) required for the propagation of feature annotation.</text>
</comment>
<evidence type="ECO:0000313" key="4">
    <source>
        <dbReference type="EMBL" id="NMH65875.1"/>
    </source>
</evidence>
<dbReference type="PANTHER" id="PTHR35561">
    <property type="entry name" value="RNA 2',3'-CYCLIC PHOSPHODIESTERASE"/>
    <property type="match status" value="1"/>
</dbReference>